<name>A0A5B8IHV9_9VIRU</name>
<feature type="transmembrane region" description="Helical" evidence="2">
    <location>
        <begin position="146"/>
        <end position="165"/>
    </location>
</feature>
<keyword evidence="2" id="KW-0812">Transmembrane</keyword>
<organism evidence="3">
    <name type="scientific">Mimiviridae sp. ChoanoV1</name>
    <dbReference type="NCBI Taxonomy" id="2596887"/>
    <lineage>
        <taxon>Viruses</taxon>
        <taxon>Varidnaviria</taxon>
        <taxon>Bamfordvirae</taxon>
        <taxon>Nucleocytoviricota</taxon>
        <taxon>Megaviricetes</taxon>
        <taxon>Imitervirales</taxon>
        <taxon>Schizomimiviridae</taxon>
    </lineage>
</organism>
<feature type="compositionally biased region" description="Polar residues" evidence="1">
    <location>
        <begin position="1"/>
        <end position="31"/>
    </location>
</feature>
<dbReference type="EMBL" id="MK250088">
    <property type="protein sequence ID" value="QDY52125.1"/>
    <property type="molecule type" value="Genomic_DNA"/>
</dbReference>
<feature type="region of interest" description="Disordered" evidence="1">
    <location>
        <begin position="1"/>
        <end position="33"/>
    </location>
</feature>
<gene>
    <name evidence="3" type="ORF">4_5</name>
</gene>
<evidence type="ECO:0000256" key="2">
    <source>
        <dbReference type="SAM" id="Phobius"/>
    </source>
</evidence>
<keyword evidence="2" id="KW-1133">Transmembrane helix</keyword>
<evidence type="ECO:0000313" key="3">
    <source>
        <dbReference type="EMBL" id="QDY52125.1"/>
    </source>
</evidence>
<sequence length="229" mass="26552">MNQRPPKNNQVPSTTSPQNKGTPEMNVTTNLKNNKNNKKEVASPFNFIPSLFHTFSKLLPIGLYVSTLLESVVFNDIRGFIIFIGLVINDIINIGYNYLLEKKPKEQCAIIRNIYTDDFFELSTSHTQYISFITGFIMSSMFFKKVFYYSTFTIFTILIGLTVWSRIVVGCEDFLDSGYNLIFGLFRGIIYYIIVKDYYEPDDVTPEDNWVEKILRKYLPKGDEDDELN</sequence>
<feature type="transmembrane region" description="Helical" evidence="2">
    <location>
        <begin position="45"/>
        <end position="65"/>
    </location>
</feature>
<proteinExistence type="predicted"/>
<evidence type="ECO:0000256" key="1">
    <source>
        <dbReference type="SAM" id="MobiDB-lite"/>
    </source>
</evidence>
<feature type="transmembrane region" description="Helical" evidence="2">
    <location>
        <begin position="177"/>
        <end position="195"/>
    </location>
</feature>
<feature type="transmembrane region" description="Helical" evidence="2">
    <location>
        <begin position="77"/>
        <end position="96"/>
    </location>
</feature>
<keyword evidence="2" id="KW-0472">Membrane</keyword>
<accession>A0A5B8IHV9</accession>
<protein>
    <submittedName>
        <fullName evidence="3">Uncharacterized protein</fullName>
    </submittedName>
</protein>
<reference evidence="3" key="1">
    <citation type="submission" date="2018-11" db="EMBL/GenBank/DDBJ databases">
        <title>A distinct lineage of giant viruses engineers rhodopsin photosystems in predatory marine eukaryotes.</title>
        <authorList>
            <person name="Needham D.M."/>
            <person name="Yoshizawa S."/>
            <person name="Hosaka T."/>
            <person name="Poirier C."/>
            <person name="Choi C.-J."/>
            <person name="Hehenberger E."/>
            <person name="Irwin N.A.T."/>
            <person name="Wilken S."/>
            <person name="Yung C.-M."/>
            <person name="Bachy C."/>
            <person name="Kurihara R."/>
            <person name="Nakajima Y."/>
            <person name="Kojima K."/>
            <person name="Kimura-Someya T."/>
            <person name="Leonard G."/>
            <person name="Malmstrom R.R."/>
            <person name="Mende D."/>
            <person name="Olson D.K."/>
            <person name="Sudo Y."/>
            <person name="Sudek S."/>
            <person name="Richards T.A."/>
            <person name="DeLong E.F."/>
            <person name="Keeling P.J."/>
            <person name="Santoro A.E."/>
            <person name="Shirouzu M."/>
            <person name="Iwasaki W."/>
            <person name="Worden A.Z."/>
        </authorList>
    </citation>
    <scope>NUCLEOTIDE SEQUENCE</scope>
</reference>